<organism evidence="6 7">
    <name type="scientific">Ligilactobacillus pabuli</name>
    <dbReference type="NCBI Taxonomy" id="2886039"/>
    <lineage>
        <taxon>Bacteria</taxon>
        <taxon>Bacillati</taxon>
        <taxon>Bacillota</taxon>
        <taxon>Bacilli</taxon>
        <taxon>Lactobacillales</taxon>
        <taxon>Lactobacillaceae</taxon>
        <taxon>Ligilactobacillus</taxon>
    </lineage>
</organism>
<accession>A0ABQ5JHW0</accession>
<protein>
    <submittedName>
        <fullName evidence="6">DNA-binding transcriptional regulator</fullName>
    </submittedName>
</protein>
<dbReference type="GO" id="GO:0003677">
    <property type="term" value="F:DNA binding"/>
    <property type="evidence" value="ECO:0007669"/>
    <property type="project" value="UniProtKB-KW"/>
</dbReference>
<dbReference type="PANTHER" id="PTHR34294:SF1">
    <property type="entry name" value="TRANSCRIPTIONAL REGULATOR LSRR"/>
    <property type="match status" value="1"/>
</dbReference>
<evidence type="ECO:0000256" key="2">
    <source>
        <dbReference type="ARBA" id="ARBA00023015"/>
    </source>
</evidence>
<dbReference type="PANTHER" id="PTHR34294">
    <property type="entry name" value="TRANSCRIPTIONAL REGULATOR-RELATED"/>
    <property type="match status" value="1"/>
</dbReference>
<evidence type="ECO:0000256" key="3">
    <source>
        <dbReference type="ARBA" id="ARBA00023125"/>
    </source>
</evidence>
<sequence>MKEDKRELLVRISYLYYIKGYTQQQITQELNIYRTTISRFLKEAQQEQIVSIQIVGYDPKLFELELRIKALTTLKKVVIVPNFPTETEKQKDENLSKKAAQYLKSTIKPHSTVGFAWGKNLAGMVGQLRSFKNTNSLFVPLVGGPSRFNAGYHPNSIVYNFAHQLGGQSLFINETAIQPTAYQRTQLYESLAFKKIFRAWEQLDIAFVGIGGSLKSKGSHWRDLLTAKDIAELTERGAVGDCCCTFFDKNGEVLSGQLLNRTVSIPIQMLRKVPTVVGVARSLDKVNSLAAILKMNLLDVLIIDELTAQKLVTLLADR</sequence>
<dbReference type="InterPro" id="IPR007324">
    <property type="entry name" value="Sugar-bd_dom_put"/>
</dbReference>
<gene>
    <name evidence="6" type="ORF">LPAF129_12830</name>
</gene>
<dbReference type="Gene3D" id="1.10.10.60">
    <property type="entry name" value="Homeodomain-like"/>
    <property type="match status" value="1"/>
</dbReference>
<keyword evidence="7" id="KW-1185">Reference proteome</keyword>
<comment type="similarity">
    <text evidence="1">Belongs to the SorC transcriptional regulatory family.</text>
</comment>
<dbReference type="EMBL" id="BQXH01000010">
    <property type="protein sequence ID" value="GKS81597.1"/>
    <property type="molecule type" value="Genomic_DNA"/>
</dbReference>
<dbReference type="RefSeq" id="WP_244055333.1">
    <property type="nucleotide sequence ID" value="NZ_BQXH01000010.1"/>
</dbReference>
<evidence type="ECO:0000313" key="6">
    <source>
        <dbReference type="EMBL" id="GKS81597.1"/>
    </source>
</evidence>
<dbReference type="SUPFAM" id="SSF100950">
    <property type="entry name" value="NagB/RpiA/CoA transferase-like"/>
    <property type="match status" value="1"/>
</dbReference>
<comment type="caution">
    <text evidence="6">The sequence shown here is derived from an EMBL/GenBank/DDBJ whole genome shotgun (WGS) entry which is preliminary data.</text>
</comment>
<dbReference type="InterPro" id="IPR037171">
    <property type="entry name" value="NagB/RpiA_transferase-like"/>
</dbReference>
<keyword evidence="2" id="KW-0805">Transcription regulation</keyword>
<proteinExistence type="inferred from homology"/>
<dbReference type="Pfam" id="PF04198">
    <property type="entry name" value="Sugar-bind"/>
    <property type="match status" value="1"/>
</dbReference>
<keyword evidence="3 6" id="KW-0238">DNA-binding</keyword>
<keyword evidence="4" id="KW-0804">Transcription</keyword>
<dbReference type="InterPro" id="IPR051054">
    <property type="entry name" value="SorC_transcr_regulators"/>
</dbReference>
<name>A0ABQ5JHW0_9LACO</name>
<evidence type="ECO:0000259" key="5">
    <source>
        <dbReference type="Pfam" id="PF04198"/>
    </source>
</evidence>
<evidence type="ECO:0000256" key="4">
    <source>
        <dbReference type="ARBA" id="ARBA00023163"/>
    </source>
</evidence>
<reference evidence="6" key="1">
    <citation type="journal article" date="2022" name="Int. J. Syst. Evol. Microbiol.">
        <title>A novel species of lactic acid bacteria, Ligilactobacillus pabuli sp. nov., isolated from alfalfa silage.</title>
        <authorList>
            <person name="Tohno M."/>
            <person name="Tanizawa Y."/>
            <person name="Sawada H."/>
            <person name="Sakamoto M."/>
            <person name="Ohkuma M."/>
            <person name="Kobayashi H."/>
        </authorList>
    </citation>
    <scope>NUCLEOTIDE SEQUENCE</scope>
    <source>
        <strain evidence="6">AF129</strain>
    </source>
</reference>
<evidence type="ECO:0000256" key="1">
    <source>
        <dbReference type="ARBA" id="ARBA00010466"/>
    </source>
</evidence>
<evidence type="ECO:0000313" key="7">
    <source>
        <dbReference type="Proteomes" id="UP001055149"/>
    </source>
</evidence>
<dbReference type="Proteomes" id="UP001055149">
    <property type="component" value="Unassembled WGS sequence"/>
</dbReference>
<feature type="domain" description="Sugar-binding" evidence="5">
    <location>
        <begin position="61"/>
        <end position="312"/>
    </location>
</feature>
<dbReference type="Gene3D" id="3.40.50.1360">
    <property type="match status" value="1"/>
</dbReference>